<sequence>MKGLAGGLLLGLLPALAPAATPPPFNICHGYGCRHQTEIRLTAAEWSSVRGLFRRPPVDAAAERSRIAAAVALLESLAGRRSGTSADRACNSAGSWVRGQQDCIDESTNTATYLHLLDDSGLLRWHRSVGRVRRNPWLFDIHWTAVIGERGSGQRYAVDSWYGANGELPLVAPLELWRRKAASVTPACPAPERGGR</sequence>
<name>A0A369CC36_9GAMM</name>
<dbReference type="OrthoDB" id="6117634at2"/>
<feature type="chain" id="PRO_5016777338" evidence="1">
    <location>
        <begin position="20"/>
        <end position="196"/>
    </location>
</feature>
<proteinExistence type="predicted"/>
<gene>
    <name evidence="2" type="ORF">DFQ59_104141</name>
</gene>
<organism evidence="2 3">
    <name type="scientific">Thioalbus denitrificans</name>
    <dbReference type="NCBI Taxonomy" id="547122"/>
    <lineage>
        <taxon>Bacteria</taxon>
        <taxon>Pseudomonadati</taxon>
        <taxon>Pseudomonadota</taxon>
        <taxon>Gammaproteobacteria</taxon>
        <taxon>Chromatiales</taxon>
        <taxon>Ectothiorhodospiraceae</taxon>
        <taxon>Thioalbus</taxon>
    </lineage>
</organism>
<dbReference type="AlphaFoldDB" id="A0A369CC36"/>
<dbReference type="EMBL" id="QPJY01000004">
    <property type="protein sequence ID" value="RCX30705.1"/>
    <property type="molecule type" value="Genomic_DNA"/>
</dbReference>
<keyword evidence="3" id="KW-1185">Reference proteome</keyword>
<feature type="signal peptide" evidence="1">
    <location>
        <begin position="1"/>
        <end position="19"/>
    </location>
</feature>
<evidence type="ECO:0000256" key="1">
    <source>
        <dbReference type="SAM" id="SignalP"/>
    </source>
</evidence>
<comment type="caution">
    <text evidence="2">The sequence shown here is derived from an EMBL/GenBank/DDBJ whole genome shotgun (WGS) entry which is preliminary data.</text>
</comment>
<keyword evidence="1" id="KW-0732">Signal</keyword>
<reference evidence="2 3" key="1">
    <citation type="submission" date="2018-07" db="EMBL/GenBank/DDBJ databases">
        <title>Genomic Encyclopedia of Type Strains, Phase IV (KMG-IV): sequencing the most valuable type-strain genomes for metagenomic binning, comparative biology and taxonomic classification.</title>
        <authorList>
            <person name="Goeker M."/>
        </authorList>
    </citation>
    <scope>NUCLEOTIDE SEQUENCE [LARGE SCALE GENOMIC DNA]</scope>
    <source>
        <strain evidence="2 3">DSM 26407</strain>
    </source>
</reference>
<accession>A0A369CC36</accession>
<dbReference type="RefSeq" id="WP_147275225.1">
    <property type="nucleotide sequence ID" value="NZ_QPJY01000004.1"/>
</dbReference>
<protein>
    <submittedName>
        <fullName evidence="2">Uncharacterized protein</fullName>
    </submittedName>
</protein>
<evidence type="ECO:0000313" key="3">
    <source>
        <dbReference type="Proteomes" id="UP000252707"/>
    </source>
</evidence>
<evidence type="ECO:0000313" key="2">
    <source>
        <dbReference type="EMBL" id="RCX30705.1"/>
    </source>
</evidence>
<dbReference type="Proteomes" id="UP000252707">
    <property type="component" value="Unassembled WGS sequence"/>
</dbReference>